<gene>
    <name evidence="2" type="ORF">MNBD_GAMMA12-2578</name>
</gene>
<keyword evidence="1" id="KW-1133">Transmembrane helix</keyword>
<name>A0A3B0YJB1_9ZZZZ</name>
<evidence type="ECO:0000313" key="2">
    <source>
        <dbReference type="EMBL" id="VAW76820.1"/>
    </source>
</evidence>
<feature type="transmembrane region" description="Helical" evidence="1">
    <location>
        <begin position="81"/>
        <end position="100"/>
    </location>
</feature>
<proteinExistence type="predicted"/>
<sequence>MVGFCQRIVLKYKNSARLFLVLSFFSLLGFLFIKTVSVQPSGQDPISNLFFFGMIFTFVNFILIGIINLIRELELKALTKLLTYSFLLSLAVILYVKFFSGDAVSGNRELRIAIFGLIISGAGIFATVLANTLIELIHNVRAHRKLLLAGFRTQGVIVSIEVQDIPEGPSLYLGGLKFKDQQGKQFIICRWVGSPDTGGEVKKGDTRNLLYDPENPGSCLASIGEFPNYLGTSELLGGFGLFVGFILVILMPVIVYFEIF</sequence>
<dbReference type="AlphaFoldDB" id="A0A3B0YJB1"/>
<feature type="transmembrane region" description="Helical" evidence="1">
    <location>
        <begin position="235"/>
        <end position="257"/>
    </location>
</feature>
<evidence type="ECO:0008006" key="3">
    <source>
        <dbReference type="Google" id="ProtNLM"/>
    </source>
</evidence>
<feature type="transmembrane region" description="Helical" evidence="1">
    <location>
        <begin position="16"/>
        <end position="37"/>
    </location>
</feature>
<evidence type="ECO:0000256" key="1">
    <source>
        <dbReference type="SAM" id="Phobius"/>
    </source>
</evidence>
<accession>A0A3B0YJB1</accession>
<keyword evidence="1" id="KW-0472">Membrane</keyword>
<protein>
    <recommendedName>
        <fullName evidence="3">DUF3592 domain-containing protein</fullName>
    </recommendedName>
</protein>
<keyword evidence="1" id="KW-0812">Transmembrane</keyword>
<feature type="transmembrane region" description="Helical" evidence="1">
    <location>
        <begin position="49"/>
        <end position="69"/>
    </location>
</feature>
<dbReference type="EMBL" id="UOFL01000114">
    <property type="protein sequence ID" value="VAW76820.1"/>
    <property type="molecule type" value="Genomic_DNA"/>
</dbReference>
<feature type="transmembrane region" description="Helical" evidence="1">
    <location>
        <begin position="112"/>
        <end position="134"/>
    </location>
</feature>
<organism evidence="2">
    <name type="scientific">hydrothermal vent metagenome</name>
    <dbReference type="NCBI Taxonomy" id="652676"/>
    <lineage>
        <taxon>unclassified sequences</taxon>
        <taxon>metagenomes</taxon>
        <taxon>ecological metagenomes</taxon>
    </lineage>
</organism>
<reference evidence="2" key="1">
    <citation type="submission" date="2018-06" db="EMBL/GenBank/DDBJ databases">
        <authorList>
            <person name="Zhirakovskaya E."/>
        </authorList>
    </citation>
    <scope>NUCLEOTIDE SEQUENCE</scope>
</reference>